<keyword evidence="2" id="KW-1185">Reference proteome</keyword>
<protein>
    <submittedName>
        <fullName evidence="1">Uncharacterized protein</fullName>
    </submittedName>
</protein>
<proteinExistence type="predicted"/>
<gene>
    <name evidence="1" type="ORF">ANCCAN_19438</name>
</gene>
<evidence type="ECO:0000313" key="2">
    <source>
        <dbReference type="Proteomes" id="UP000252519"/>
    </source>
</evidence>
<dbReference type="AlphaFoldDB" id="A0A368FVA5"/>
<dbReference type="Proteomes" id="UP000252519">
    <property type="component" value="Unassembled WGS sequence"/>
</dbReference>
<organism evidence="1 2">
    <name type="scientific">Ancylostoma caninum</name>
    <name type="common">Dog hookworm</name>
    <dbReference type="NCBI Taxonomy" id="29170"/>
    <lineage>
        <taxon>Eukaryota</taxon>
        <taxon>Metazoa</taxon>
        <taxon>Ecdysozoa</taxon>
        <taxon>Nematoda</taxon>
        <taxon>Chromadorea</taxon>
        <taxon>Rhabditida</taxon>
        <taxon>Rhabditina</taxon>
        <taxon>Rhabditomorpha</taxon>
        <taxon>Strongyloidea</taxon>
        <taxon>Ancylostomatidae</taxon>
        <taxon>Ancylostomatinae</taxon>
        <taxon>Ancylostoma</taxon>
    </lineage>
</organism>
<name>A0A368FVA5_ANCCA</name>
<reference evidence="1 2" key="1">
    <citation type="submission" date="2014-10" db="EMBL/GenBank/DDBJ databases">
        <title>Draft genome of the hookworm Ancylostoma caninum.</title>
        <authorList>
            <person name="Mitreva M."/>
        </authorList>
    </citation>
    <scope>NUCLEOTIDE SEQUENCE [LARGE SCALE GENOMIC DNA]</scope>
    <source>
        <strain evidence="1 2">Baltimore</strain>
    </source>
</reference>
<evidence type="ECO:0000313" key="1">
    <source>
        <dbReference type="EMBL" id="RCN34715.1"/>
    </source>
</evidence>
<accession>A0A368FVA5</accession>
<dbReference type="EMBL" id="JOJR01000750">
    <property type="protein sequence ID" value="RCN34715.1"/>
    <property type="molecule type" value="Genomic_DNA"/>
</dbReference>
<comment type="caution">
    <text evidence="1">The sequence shown here is derived from an EMBL/GenBank/DDBJ whole genome shotgun (WGS) entry which is preliminary data.</text>
</comment>
<sequence length="36" mass="4057">MTPMLPIPMCPVHNRRQKIALQIKASCRPRGGRNGQ</sequence>